<dbReference type="PANTHER" id="PTHR11748">
    <property type="entry name" value="D-LACTATE DEHYDROGENASE"/>
    <property type="match status" value="1"/>
</dbReference>
<proteinExistence type="inferred from homology"/>
<evidence type="ECO:0000259" key="11">
    <source>
        <dbReference type="PROSITE" id="PS51379"/>
    </source>
</evidence>
<evidence type="ECO:0000259" key="12">
    <source>
        <dbReference type="PROSITE" id="PS51387"/>
    </source>
</evidence>
<dbReference type="PROSITE" id="PS51379">
    <property type="entry name" value="4FE4S_FER_2"/>
    <property type="match status" value="1"/>
</dbReference>
<comment type="similarity">
    <text evidence="2">Belongs to the FAD-binding oxidoreductase/transferase type 4 family.</text>
</comment>
<feature type="domain" description="FAD-binding PCMH-type" evidence="12">
    <location>
        <begin position="24"/>
        <end position="252"/>
    </location>
</feature>
<dbReference type="SUPFAM" id="SSF56176">
    <property type="entry name" value="FAD-binding/transporter-associated domain-like"/>
    <property type="match status" value="1"/>
</dbReference>
<evidence type="ECO:0000256" key="2">
    <source>
        <dbReference type="ARBA" id="ARBA00008000"/>
    </source>
</evidence>
<evidence type="ECO:0000313" key="14">
    <source>
        <dbReference type="Proteomes" id="UP001519290"/>
    </source>
</evidence>
<dbReference type="PROSITE" id="PS00198">
    <property type="entry name" value="4FE4S_FER_1"/>
    <property type="match status" value="1"/>
</dbReference>
<evidence type="ECO:0000256" key="5">
    <source>
        <dbReference type="ARBA" id="ARBA00022827"/>
    </source>
</evidence>
<dbReference type="InterPro" id="IPR016164">
    <property type="entry name" value="FAD-linked_Oxase-like_C"/>
</dbReference>
<dbReference type="Gene3D" id="3.30.43.10">
    <property type="entry name" value="Uridine Diphospho-n-acetylenolpyruvylglucosamine Reductase, domain 2"/>
    <property type="match status" value="1"/>
</dbReference>
<dbReference type="Gene3D" id="1.10.1060.10">
    <property type="entry name" value="Alpha-helical ferredoxin"/>
    <property type="match status" value="1"/>
</dbReference>
<dbReference type="PROSITE" id="PS51387">
    <property type="entry name" value="FAD_PCMH"/>
    <property type="match status" value="1"/>
</dbReference>
<dbReference type="RefSeq" id="WP_209901138.1">
    <property type="nucleotide sequence ID" value="NZ_BAAAJW010000002.1"/>
</dbReference>
<keyword evidence="9" id="KW-0411">Iron-sulfur</keyword>
<evidence type="ECO:0000256" key="8">
    <source>
        <dbReference type="ARBA" id="ARBA00023004"/>
    </source>
</evidence>
<evidence type="ECO:0000256" key="9">
    <source>
        <dbReference type="ARBA" id="ARBA00023014"/>
    </source>
</evidence>
<dbReference type="InterPro" id="IPR017896">
    <property type="entry name" value="4Fe4S_Fe-S-bd"/>
</dbReference>
<dbReference type="SUPFAM" id="SSF55103">
    <property type="entry name" value="FAD-linked oxidases, C-terminal domain"/>
    <property type="match status" value="1"/>
</dbReference>
<sequence>MTAAPPLDTDVVARHALAHDASHYLLLPEAVTAPEDEAQVVSLLRAATRDRRPLTFRSGGTSLSGQAQTDAVLADVRRHFRTVEVLEGGERVRVGPGATLRQVNAHLLRHMRRLGPDPASEVACTIGGVIANNSSGMAAGIAENSYRTLEALRFVLPSGTVVDTGLEGADARLRREEPDLHEGLVRLMRRVQDDAEATRVIRERFALKNTMGYGLNALLDFETPADVLAHLVVGSEGTLAFVSSATFRTVPIQKHITTGLMVLPSLQAATAALPEVVGAGFATAELMDARSLIVAQGLTGAPQEILGLEVDSHAALLVEHRSDDPAELSRQADSAVSLSEGLGLAVPLEMTTDTARRAAMWTTRKGLYAAVAGARPAGSTALLEDVVVPVPELEATCRGLQGLFDRHGYAESVIFGHAKDGNIHFLLNEQLGESSTRLEAFTEDMADLVLGHGGNLKAEHGTGRVMAPFVERQYGPELYSVMREIKALVDPAGILNPGVVLTDDPSAHMRDLKEVTEIEEEADRCVECGYCEPVCPSKDLTLTPRQRIVLRRDAKLTEQRGDLATAAAIRKGYEYQGLQTCAVDGMCVTACPVDINTGDLVRRLRAEDAGKAPNAAWGAAEGSWDLVTRGASAAMGVAGALPPVLPRTATDLGRALLGSDVVPQYRSELPRHGGAVRRAGGRGRASADDSAVYLPACVHTMFGAAEEPTGRSSGGCGGDCACGNGDGGSATTTGPRTSDGVPASLTLLAQRAGVRLAVPDDAASLCCGTPFSSKGMTRAKEQMRERVRTTLLAATHGGELPVIVDAASCTEGILGAMEGTGVEVIDAVTYVRRHLLPHLPVRAPAASVTVHPTCSTTHLGASEDLVAIAEACAQDVVVPVSWGCCGYAGDRGMLHPELTASATAEEAAEVARRETDWYVSANRTCELGMQAATGKAYRHVLELLAAVTG</sequence>
<dbReference type="InterPro" id="IPR004017">
    <property type="entry name" value="Cys_rich_dom"/>
</dbReference>
<dbReference type="Pfam" id="PF01565">
    <property type="entry name" value="FAD_binding_4"/>
    <property type="match status" value="1"/>
</dbReference>
<comment type="caution">
    <text evidence="13">The sequence shown here is derived from an EMBL/GenBank/DDBJ whole genome shotgun (WGS) entry which is preliminary data.</text>
</comment>
<dbReference type="Pfam" id="PF02754">
    <property type="entry name" value="CCG"/>
    <property type="match status" value="2"/>
</dbReference>
<gene>
    <name evidence="13" type="ORF">JOF43_001703</name>
</gene>
<comment type="cofactor">
    <cofactor evidence="1">
        <name>FAD</name>
        <dbReference type="ChEBI" id="CHEBI:57692"/>
    </cofactor>
</comment>
<protein>
    <recommendedName>
        <fullName evidence="10">D-lactate dehydrogenase (cytochrome)</fullName>
        <ecNumber evidence="10">1.1.2.4</ecNumber>
    </recommendedName>
</protein>
<evidence type="ECO:0000256" key="7">
    <source>
        <dbReference type="ARBA" id="ARBA00023002"/>
    </source>
</evidence>
<evidence type="ECO:0000256" key="4">
    <source>
        <dbReference type="ARBA" id="ARBA00022723"/>
    </source>
</evidence>
<dbReference type="InterPro" id="IPR017900">
    <property type="entry name" value="4Fe4S_Fe_S_CS"/>
</dbReference>
<evidence type="ECO:0000256" key="1">
    <source>
        <dbReference type="ARBA" id="ARBA00001974"/>
    </source>
</evidence>
<dbReference type="Gene3D" id="1.10.45.10">
    <property type="entry name" value="Vanillyl-alcohol Oxidase, Chain A, domain 4"/>
    <property type="match status" value="1"/>
</dbReference>
<dbReference type="Pfam" id="PF13183">
    <property type="entry name" value="Fer4_8"/>
    <property type="match status" value="1"/>
</dbReference>
<organism evidence="13 14">
    <name type="scientific">Brachybacterium sacelli</name>
    <dbReference type="NCBI Taxonomy" id="173364"/>
    <lineage>
        <taxon>Bacteria</taxon>
        <taxon>Bacillati</taxon>
        <taxon>Actinomycetota</taxon>
        <taxon>Actinomycetes</taxon>
        <taxon>Micrococcales</taxon>
        <taxon>Dermabacteraceae</taxon>
        <taxon>Brachybacterium</taxon>
    </lineage>
</organism>
<evidence type="ECO:0000256" key="3">
    <source>
        <dbReference type="ARBA" id="ARBA00022630"/>
    </source>
</evidence>
<dbReference type="InterPro" id="IPR036318">
    <property type="entry name" value="FAD-bd_PCMH-like_sf"/>
</dbReference>
<name>A0ABS4X077_9MICO</name>
<keyword evidence="8" id="KW-0408">Iron</keyword>
<dbReference type="InterPro" id="IPR004113">
    <property type="entry name" value="FAD-bd_oxidored_4_C"/>
</dbReference>
<evidence type="ECO:0000256" key="10">
    <source>
        <dbReference type="ARBA" id="ARBA00038897"/>
    </source>
</evidence>
<dbReference type="PANTHER" id="PTHR11748:SF111">
    <property type="entry name" value="D-LACTATE DEHYDROGENASE, MITOCHONDRIAL-RELATED"/>
    <property type="match status" value="1"/>
</dbReference>
<evidence type="ECO:0000313" key="13">
    <source>
        <dbReference type="EMBL" id="MBP2381746.1"/>
    </source>
</evidence>
<dbReference type="InterPro" id="IPR009051">
    <property type="entry name" value="Helical_ferredxn"/>
</dbReference>
<dbReference type="InterPro" id="IPR016167">
    <property type="entry name" value="FAD-bd_PCMH_sub1"/>
</dbReference>
<keyword evidence="14" id="KW-1185">Reference proteome</keyword>
<dbReference type="EC" id="1.1.2.4" evidence="10"/>
<evidence type="ECO:0000256" key="6">
    <source>
        <dbReference type="ARBA" id="ARBA00022946"/>
    </source>
</evidence>
<dbReference type="Gene3D" id="3.30.70.2740">
    <property type="match status" value="1"/>
</dbReference>
<feature type="domain" description="4Fe-4S ferredoxin-type" evidence="11">
    <location>
        <begin position="516"/>
        <end position="545"/>
    </location>
</feature>
<keyword evidence="4" id="KW-0479">Metal-binding</keyword>
<dbReference type="SUPFAM" id="SSF46548">
    <property type="entry name" value="alpha-helical ferredoxin"/>
    <property type="match status" value="1"/>
</dbReference>
<dbReference type="Pfam" id="PF02913">
    <property type="entry name" value="FAD-oxidase_C"/>
    <property type="match status" value="1"/>
</dbReference>
<keyword evidence="5" id="KW-0274">FAD</keyword>
<dbReference type="Proteomes" id="UP001519290">
    <property type="component" value="Unassembled WGS sequence"/>
</dbReference>
<dbReference type="Gene3D" id="3.30.465.10">
    <property type="match status" value="1"/>
</dbReference>
<keyword evidence="3" id="KW-0285">Flavoprotein</keyword>
<dbReference type="InterPro" id="IPR006094">
    <property type="entry name" value="Oxid_FAD_bind_N"/>
</dbReference>
<reference evidence="13 14" key="1">
    <citation type="submission" date="2021-03" db="EMBL/GenBank/DDBJ databases">
        <title>Sequencing the genomes of 1000 actinobacteria strains.</title>
        <authorList>
            <person name="Klenk H.-P."/>
        </authorList>
    </citation>
    <scope>NUCLEOTIDE SEQUENCE [LARGE SCALE GENOMIC DNA]</scope>
    <source>
        <strain evidence="13 14">DSM 14566</strain>
    </source>
</reference>
<dbReference type="InterPro" id="IPR016166">
    <property type="entry name" value="FAD-bd_PCMH"/>
</dbReference>
<keyword evidence="6" id="KW-0809">Transit peptide</keyword>
<dbReference type="InterPro" id="IPR016169">
    <property type="entry name" value="FAD-bd_PCMH_sub2"/>
</dbReference>
<accession>A0ABS4X077</accession>
<dbReference type="EMBL" id="JAGIOD010000001">
    <property type="protein sequence ID" value="MBP2381746.1"/>
    <property type="molecule type" value="Genomic_DNA"/>
</dbReference>
<dbReference type="InterPro" id="IPR016171">
    <property type="entry name" value="Vanillyl_alc_oxidase_C-sub2"/>
</dbReference>
<keyword evidence="7" id="KW-0560">Oxidoreductase</keyword>